<accession>A0ABN8XTP3</accession>
<sequence>MVVTNRILNRKFSSLSHTAAAAKSLQLCLTPGDPIDGSPPGSSVPGILQARTLEWVAISFSNACMLSHFSRVRLCATLWTAAHQAPLSTGFSRQEYWSGFLVTLAMF</sequence>
<protein>
    <submittedName>
        <fullName evidence="1">Uncharacterized protein</fullName>
    </submittedName>
</protein>
<organism evidence="1 2">
    <name type="scientific">Rangifer tarandus platyrhynchus</name>
    <name type="common">Svalbard reindeer</name>
    <dbReference type="NCBI Taxonomy" id="3082113"/>
    <lineage>
        <taxon>Eukaryota</taxon>
        <taxon>Metazoa</taxon>
        <taxon>Chordata</taxon>
        <taxon>Craniata</taxon>
        <taxon>Vertebrata</taxon>
        <taxon>Euteleostomi</taxon>
        <taxon>Mammalia</taxon>
        <taxon>Eutheria</taxon>
        <taxon>Laurasiatheria</taxon>
        <taxon>Artiodactyla</taxon>
        <taxon>Ruminantia</taxon>
        <taxon>Pecora</taxon>
        <taxon>Cervidae</taxon>
        <taxon>Odocoileinae</taxon>
        <taxon>Rangifer</taxon>
    </lineage>
</organism>
<dbReference type="EMBL" id="OX459946">
    <property type="protein sequence ID" value="CAI9152749.1"/>
    <property type="molecule type" value="Genomic_DNA"/>
</dbReference>
<evidence type="ECO:0000313" key="1">
    <source>
        <dbReference type="EMBL" id="CAI9152749.1"/>
    </source>
</evidence>
<gene>
    <name evidence="1" type="ORF">MRATA1EN1_LOCUS1711</name>
</gene>
<proteinExistence type="predicted"/>
<name>A0ABN8XTP3_RANTA</name>
<reference evidence="1" key="1">
    <citation type="submission" date="2023-04" db="EMBL/GenBank/DDBJ databases">
        <authorList>
            <consortium name="ELIXIR-Norway"/>
        </authorList>
    </citation>
    <scope>NUCLEOTIDE SEQUENCE [LARGE SCALE GENOMIC DNA]</scope>
</reference>
<keyword evidence="2" id="KW-1185">Reference proteome</keyword>
<evidence type="ECO:0000313" key="2">
    <source>
        <dbReference type="Proteomes" id="UP001176941"/>
    </source>
</evidence>
<dbReference type="Proteomes" id="UP001176941">
    <property type="component" value="Chromosome 10"/>
</dbReference>